<comment type="caution">
    <text evidence="1">The sequence shown here is derived from an EMBL/GenBank/DDBJ whole genome shotgun (WGS) entry which is preliminary data.</text>
</comment>
<evidence type="ECO:0000313" key="1">
    <source>
        <dbReference type="EMBL" id="PZP49124.1"/>
    </source>
</evidence>
<protein>
    <submittedName>
        <fullName evidence="1">Uncharacterized protein</fullName>
    </submittedName>
</protein>
<sequence length="116" mass="11548">MTTIAATTSIAYASPVRTLEPTRNRETPSTTEALLELTRAAHRAISSAESVATTVSPVAGVSAGLAAALWNLDSGAAATSTPAPVMTAAAQPEAASSLETEVLKALAQALGVDDAA</sequence>
<dbReference type="EMBL" id="QFOL01000174">
    <property type="protein sequence ID" value="PZP49124.1"/>
    <property type="molecule type" value="Genomic_DNA"/>
</dbReference>
<evidence type="ECO:0000313" key="2">
    <source>
        <dbReference type="Proteomes" id="UP000249769"/>
    </source>
</evidence>
<name>A0A2W5F4C3_9HYPH</name>
<gene>
    <name evidence="1" type="ORF">DI595_14255</name>
</gene>
<dbReference type="AlphaFoldDB" id="A0A2W5F4C3"/>
<proteinExistence type="predicted"/>
<dbReference type="Proteomes" id="UP000249769">
    <property type="component" value="Unassembled WGS sequence"/>
</dbReference>
<accession>A0A2W5F4C3</accession>
<organism evidence="1 2">
    <name type="scientific">Agrobacterium fabrum</name>
    <dbReference type="NCBI Taxonomy" id="1176649"/>
    <lineage>
        <taxon>Bacteria</taxon>
        <taxon>Pseudomonadati</taxon>
        <taxon>Pseudomonadota</taxon>
        <taxon>Alphaproteobacteria</taxon>
        <taxon>Hyphomicrobiales</taxon>
        <taxon>Rhizobiaceae</taxon>
        <taxon>Rhizobium/Agrobacterium group</taxon>
        <taxon>Agrobacterium</taxon>
        <taxon>Agrobacterium tumefaciens complex</taxon>
    </lineage>
</organism>
<reference evidence="1 2" key="1">
    <citation type="submission" date="2017-08" db="EMBL/GenBank/DDBJ databases">
        <title>Infants hospitalized years apart are colonized by the same room-sourced microbial strains.</title>
        <authorList>
            <person name="Brooks B."/>
            <person name="Olm M.R."/>
            <person name="Firek B.A."/>
            <person name="Baker R."/>
            <person name="Thomas B.C."/>
            <person name="Morowitz M.J."/>
            <person name="Banfield J.F."/>
        </authorList>
    </citation>
    <scope>NUCLEOTIDE SEQUENCE [LARGE SCALE GENOMIC DNA]</scope>
    <source>
        <strain evidence="1">S2_009_000_R2_73</strain>
    </source>
</reference>